<dbReference type="Pfam" id="PF01636">
    <property type="entry name" value="APH"/>
    <property type="match status" value="1"/>
</dbReference>
<dbReference type="InterPro" id="IPR011009">
    <property type="entry name" value="Kinase-like_dom_sf"/>
</dbReference>
<keyword evidence="3" id="KW-1185">Reference proteome</keyword>
<evidence type="ECO:0000313" key="3">
    <source>
        <dbReference type="Proteomes" id="UP000008793"/>
    </source>
</evidence>
<dbReference type="KEGG" id="ebi:EbC_16670"/>
<dbReference type="AlphaFoldDB" id="D8MQU1"/>
<evidence type="ECO:0000259" key="1">
    <source>
        <dbReference type="Pfam" id="PF01636"/>
    </source>
</evidence>
<dbReference type="EC" id="2.7.1.89" evidence="2"/>
<gene>
    <name evidence="2" type="primary">thiK</name>
    <name evidence="2" type="ordered locus">EbC_16670</name>
</gene>
<dbReference type="Gene3D" id="3.90.1200.10">
    <property type="match status" value="1"/>
</dbReference>
<dbReference type="SUPFAM" id="SSF56112">
    <property type="entry name" value="Protein kinase-like (PK-like)"/>
    <property type="match status" value="1"/>
</dbReference>
<dbReference type="GO" id="GO:0019165">
    <property type="term" value="F:thiamine kinase activity"/>
    <property type="evidence" value="ECO:0007669"/>
    <property type="project" value="UniProtKB-EC"/>
</dbReference>
<reference evidence="2 3" key="1">
    <citation type="journal article" date="2010" name="BMC Genomics">
        <title>Genome comparison of the epiphytic bacteria Erwinia billingiae and E. tasmaniensis with the pear pathogen E. pyrifoliae.</title>
        <authorList>
            <person name="Kube M."/>
            <person name="Migdoll A.M."/>
            <person name="Gehring I."/>
            <person name="Heitmann K."/>
            <person name="Mayer Y."/>
            <person name="Kuhl H."/>
            <person name="Knaust F."/>
            <person name="Geider K."/>
            <person name="Reinhardt R."/>
        </authorList>
    </citation>
    <scope>NUCLEOTIDE SEQUENCE [LARGE SCALE GENOMIC DNA]</scope>
    <source>
        <strain evidence="2 3">Eb661</strain>
    </source>
</reference>
<name>D8MQU1_ERWBE</name>
<feature type="domain" description="Aminoglycoside phosphotransferase" evidence="1">
    <location>
        <begin position="19"/>
        <end position="171"/>
    </location>
</feature>
<evidence type="ECO:0000313" key="2">
    <source>
        <dbReference type="EMBL" id="CAX59198.1"/>
    </source>
</evidence>
<sequence>MVGDLTLLARHQRKAEPVPGVDRRREYHILRKLSGSGLAPAVQGFNAEWLLLGWQPGEALDRQGFIQHLEAVASKVATLHAQPLSGYRLSLLSLLQQYWQLSCPTRRHHGWLRALKKCQQQGEPRPLRLALLHMDIHGGNVIRHRDSLQLIDWEYASDGDVALELAAIVAGNGLNQQQQQQLTACYAAQQNIDQQALTHQMQRWQPWLRLLMASWYELRWQQTQQPMFYTLAAEAWQRVLSD</sequence>
<dbReference type="EMBL" id="FP236843">
    <property type="protein sequence ID" value="CAX59198.1"/>
    <property type="molecule type" value="Genomic_DNA"/>
</dbReference>
<dbReference type="eggNOG" id="COG0510">
    <property type="taxonomic scope" value="Bacteria"/>
</dbReference>
<keyword evidence="2" id="KW-0808">Transferase</keyword>
<protein>
    <submittedName>
        <fullName evidence="2">Thiamine kinase</fullName>
        <ecNumber evidence="2">2.7.1.89</ecNumber>
    </submittedName>
</protein>
<organism evidence="3">
    <name type="scientific">Erwinia billingiae (strain Eb661)</name>
    <dbReference type="NCBI Taxonomy" id="634500"/>
    <lineage>
        <taxon>Bacteria</taxon>
        <taxon>Pseudomonadati</taxon>
        <taxon>Pseudomonadota</taxon>
        <taxon>Gammaproteobacteria</taxon>
        <taxon>Enterobacterales</taxon>
        <taxon>Erwiniaceae</taxon>
        <taxon>Erwinia</taxon>
    </lineage>
</organism>
<dbReference type="InterPro" id="IPR002575">
    <property type="entry name" value="Aminoglycoside_PTrfase"/>
</dbReference>
<dbReference type="HOGENOM" id="CLU_055115_2_1_6"/>
<keyword evidence="2" id="KW-0418">Kinase</keyword>
<proteinExistence type="predicted"/>
<accession>D8MQU1</accession>
<dbReference type="STRING" id="634500.EbC_16670"/>
<dbReference type="Proteomes" id="UP000008793">
    <property type="component" value="Chromosome"/>
</dbReference>
<dbReference type="NCBIfam" id="NF007620">
    <property type="entry name" value="PRK10271.1"/>
    <property type="match status" value="1"/>
</dbReference>